<protein>
    <recommendedName>
        <fullName evidence="1">Peptidase M13 C-terminal domain-containing protein</fullName>
    </recommendedName>
</protein>
<dbReference type="AlphaFoldDB" id="A0A2G9ULY6"/>
<dbReference type="InterPro" id="IPR018497">
    <property type="entry name" value="Peptidase_M13_C"/>
</dbReference>
<dbReference type="Proteomes" id="UP000230423">
    <property type="component" value="Unassembled WGS sequence"/>
</dbReference>
<dbReference type="OrthoDB" id="5872004at2759"/>
<dbReference type="PANTHER" id="PTHR11733">
    <property type="entry name" value="ZINC METALLOPROTEASE FAMILY M13 NEPRILYSIN-RELATED"/>
    <property type="match status" value="1"/>
</dbReference>
<dbReference type="PANTHER" id="PTHR11733:SF188">
    <property type="entry name" value="NEPRILYSIN"/>
    <property type="match status" value="1"/>
</dbReference>
<keyword evidence="3" id="KW-1185">Reference proteome</keyword>
<evidence type="ECO:0000313" key="2">
    <source>
        <dbReference type="EMBL" id="PIO71156.1"/>
    </source>
</evidence>
<dbReference type="Pfam" id="PF01431">
    <property type="entry name" value="Peptidase_M13"/>
    <property type="match status" value="1"/>
</dbReference>
<sequence>MVSMFRDIMVELLTKDDNPPKFGGFNAILLVDEAHLLTNPHAPSSCRTNQVLQDIPEFARDFQCKMGQRMYPTPDQRCKYKVVDVSKDNFQAAAFLLNGLDQSVDPCEDFYAFTCNKFIAQVNLTALGQSRLGTYDQAQVDVNTLVAAALKNVDVNDDKKWSATERITKAPSLSMPRDFYTLPQFVDKLNSRAEQIETVMKVFAADVTDDSSKYAATIKKVKLFTRFQEK</sequence>
<dbReference type="PROSITE" id="PS51885">
    <property type="entry name" value="NEPRILYSIN"/>
    <property type="match status" value="2"/>
</dbReference>
<name>A0A2G9ULY6_TELCI</name>
<dbReference type="Gene3D" id="3.40.390.10">
    <property type="entry name" value="Collagenase (Catalytic Domain)"/>
    <property type="match status" value="2"/>
</dbReference>
<dbReference type="GO" id="GO:0016485">
    <property type="term" value="P:protein processing"/>
    <property type="evidence" value="ECO:0007669"/>
    <property type="project" value="TreeGrafter"/>
</dbReference>
<gene>
    <name evidence="2" type="ORF">TELCIR_06954</name>
</gene>
<dbReference type="InterPro" id="IPR000718">
    <property type="entry name" value="Peptidase_M13"/>
</dbReference>
<dbReference type="SUPFAM" id="SSF55486">
    <property type="entry name" value="Metalloproteases ('zincins'), catalytic domain"/>
    <property type="match status" value="2"/>
</dbReference>
<dbReference type="EMBL" id="KZ346036">
    <property type="protein sequence ID" value="PIO71156.1"/>
    <property type="molecule type" value="Genomic_DNA"/>
</dbReference>
<proteinExistence type="predicted"/>
<dbReference type="InterPro" id="IPR024079">
    <property type="entry name" value="MetalloPept_cat_dom_sf"/>
</dbReference>
<dbReference type="GO" id="GO:0004222">
    <property type="term" value="F:metalloendopeptidase activity"/>
    <property type="evidence" value="ECO:0007669"/>
    <property type="project" value="InterPro"/>
</dbReference>
<evidence type="ECO:0000259" key="1">
    <source>
        <dbReference type="Pfam" id="PF01431"/>
    </source>
</evidence>
<organism evidence="2 3">
    <name type="scientific">Teladorsagia circumcincta</name>
    <name type="common">Brown stomach worm</name>
    <name type="synonym">Ostertagia circumcincta</name>
    <dbReference type="NCBI Taxonomy" id="45464"/>
    <lineage>
        <taxon>Eukaryota</taxon>
        <taxon>Metazoa</taxon>
        <taxon>Ecdysozoa</taxon>
        <taxon>Nematoda</taxon>
        <taxon>Chromadorea</taxon>
        <taxon>Rhabditida</taxon>
        <taxon>Rhabditina</taxon>
        <taxon>Rhabditomorpha</taxon>
        <taxon>Strongyloidea</taxon>
        <taxon>Trichostrongylidae</taxon>
        <taxon>Teladorsagia</taxon>
    </lineage>
</organism>
<dbReference type="GO" id="GO:0005886">
    <property type="term" value="C:plasma membrane"/>
    <property type="evidence" value="ECO:0007669"/>
    <property type="project" value="TreeGrafter"/>
</dbReference>
<dbReference type="Gene3D" id="1.10.1380.10">
    <property type="entry name" value="Neutral endopeptidase , domain2"/>
    <property type="match status" value="1"/>
</dbReference>
<reference evidence="2 3" key="1">
    <citation type="submission" date="2015-09" db="EMBL/GenBank/DDBJ databases">
        <title>Draft genome of the parasitic nematode Teladorsagia circumcincta isolate WARC Sus (inbred).</title>
        <authorList>
            <person name="Mitreva M."/>
        </authorList>
    </citation>
    <scope>NUCLEOTIDE SEQUENCE [LARGE SCALE GENOMIC DNA]</scope>
    <source>
        <strain evidence="2 3">S</strain>
    </source>
</reference>
<dbReference type="InterPro" id="IPR042089">
    <property type="entry name" value="Peptidase_M13_dom_2"/>
</dbReference>
<accession>A0A2G9ULY6</accession>
<evidence type="ECO:0000313" key="3">
    <source>
        <dbReference type="Proteomes" id="UP000230423"/>
    </source>
</evidence>
<feature type="domain" description="Peptidase M13 C-terminal" evidence="1">
    <location>
        <begin position="35"/>
        <end position="78"/>
    </location>
</feature>